<evidence type="ECO:0000313" key="2">
    <source>
        <dbReference type="Proteomes" id="UP001430356"/>
    </source>
</evidence>
<comment type="caution">
    <text evidence="1">The sequence shown here is derived from an EMBL/GenBank/DDBJ whole genome shotgun (WGS) entry which is preliminary data.</text>
</comment>
<organism evidence="1 2">
    <name type="scientific">Novymonas esmeraldas</name>
    <dbReference type="NCBI Taxonomy" id="1808958"/>
    <lineage>
        <taxon>Eukaryota</taxon>
        <taxon>Discoba</taxon>
        <taxon>Euglenozoa</taxon>
        <taxon>Kinetoplastea</taxon>
        <taxon>Metakinetoplastina</taxon>
        <taxon>Trypanosomatida</taxon>
        <taxon>Trypanosomatidae</taxon>
        <taxon>Novymonas</taxon>
    </lineage>
</organism>
<gene>
    <name evidence="1" type="ORF">NESM_000587500</name>
</gene>
<reference evidence="1 2" key="1">
    <citation type="journal article" date="2021" name="MBio">
        <title>A New Model Trypanosomatid, Novymonas esmeraldas: Genomic Perception of Its 'Candidatus Pandoraea novymonadis' Endosymbiont.</title>
        <authorList>
            <person name="Zakharova A."/>
            <person name="Saura A."/>
            <person name="Butenko A."/>
            <person name="Podesvova L."/>
            <person name="Warmusova S."/>
            <person name="Kostygov A.Y."/>
            <person name="Nenarokova A."/>
            <person name="Lukes J."/>
            <person name="Opperdoes F.R."/>
            <person name="Yurchenko V."/>
        </authorList>
    </citation>
    <scope>NUCLEOTIDE SEQUENCE [LARGE SCALE GENOMIC DNA]</scope>
    <source>
        <strain evidence="1 2">E262AT.01</strain>
    </source>
</reference>
<sequence>MPRMKAVKVLTTPSSYQPDTMTDAEMLQVAVESTVPLGEKSLWEYLAFVVPISVMRPAEMQLVPRKTQRCDP</sequence>
<name>A0AAW0ES04_9TRYP</name>
<dbReference type="AlphaFoldDB" id="A0AAW0ES04"/>
<accession>A0AAW0ES04</accession>
<dbReference type="EMBL" id="JAECZO010000077">
    <property type="protein sequence ID" value="KAK7196500.1"/>
    <property type="molecule type" value="Genomic_DNA"/>
</dbReference>
<keyword evidence="2" id="KW-1185">Reference proteome</keyword>
<dbReference type="Proteomes" id="UP001430356">
    <property type="component" value="Unassembled WGS sequence"/>
</dbReference>
<evidence type="ECO:0000313" key="1">
    <source>
        <dbReference type="EMBL" id="KAK7196500.1"/>
    </source>
</evidence>
<protein>
    <submittedName>
        <fullName evidence="1">Uncharacterized protein</fullName>
    </submittedName>
</protein>
<proteinExistence type="predicted"/>